<proteinExistence type="predicted"/>
<keyword evidence="4" id="KW-1185">Reference proteome</keyword>
<organism evidence="3 4">
    <name type="scientific">Elysia crispata</name>
    <name type="common">lettuce slug</name>
    <dbReference type="NCBI Taxonomy" id="231223"/>
    <lineage>
        <taxon>Eukaryota</taxon>
        <taxon>Metazoa</taxon>
        <taxon>Spiralia</taxon>
        <taxon>Lophotrochozoa</taxon>
        <taxon>Mollusca</taxon>
        <taxon>Gastropoda</taxon>
        <taxon>Heterobranchia</taxon>
        <taxon>Euthyneura</taxon>
        <taxon>Panpulmonata</taxon>
        <taxon>Sacoglossa</taxon>
        <taxon>Placobranchoidea</taxon>
        <taxon>Plakobranchidae</taxon>
        <taxon>Elysia</taxon>
    </lineage>
</organism>
<keyword evidence="1" id="KW-0343">GTPase activation</keyword>
<dbReference type="InterPro" id="IPR051576">
    <property type="entry name" value="PX-Rho_GAP"/>
</dbReference>
<gene>
    <name evidence="3" type="ORF">RRG08_065468</name>
</gene>
<dbReference type="EMBL" id="JAWDGP010001427">
    <property type="protein sequence ID" value="KAK3791916.1"/>
    <property type="molecule type" value="Genomic_DNA"/>
</dbReference>
<dbReference type="GO" id="GO:0005096">
    <property type="term" value="F:GTPase activator activity"/>
    <property type="evidence" value="ECO:0007669"/>
    <property type="project" value="UniProtKB-KW"/>
</dbReference>
<feature type="compositionally biased region" description="Low complexity" evidence="2">
    <location>
        <begin position="48"/>
        <end position="65"/>
    </location>
</feature>
<dbReference type="PANTHER" id="PTHR15729">
    <property type="entry name" value="CDC42 GTPASE-ACTIVATING PROTEIN"/>
    <property type="match status" value="1"/>
</dbReference>
<dbReference type="GO" id="GO:0007264">
    <property type="term" value="P:small GTPase-mediated signal transduction"/>
    <property type="evidence" value="ECO:0007669"/>
    <property type="project" value="TreeGrafter"/>
</dbReference>
<evidence type="ECO:0000256" key="2">
    <source>
        <dbReference type="SAM" id="MobiDB-lite"/>
    </source>
</evidence>
<name>A0AAE1ARD4_9GAST</name>
<reference evidence="3" key="1">
    <citation type="journal article" date="2023" name="G3 (Bethesda)">
        <title>A reference genome for the long-term kleptoplast-retaining sea slug Elysia crispata morphotype clarki.</title>
        <authorList>
            <person name="Eastman K.E."/>
            <person name="Pendleton A.L."/>
            <person name="Shaikh M.A."/>
            <person name="Suttiyut T."/>
            <person name="Ogas R."/>
            <person name="Tomko P."/>
            <person name="Gavelis G."/>
            <person name="Widhalm J.R."/>
            <person name="Wisecaver J.H."/>
        </authorList>
    </citation>
    <scope>NUCLEOTIDE SEQUENCE</scope>
    <source>
        <strain evidence="3">ECLA1</strain>
    </source>
</reference>
<evidence type="ECO:0008006" key="5">
    <source>
        <dbReference type="Google" id="ProtNLM"/>
    </source>
</evidence>
<dbReference type="AlphaFoldDB" id="A0AAE1ARD4"/>
<dbReference type="PANTHER" id="PTHR15729:SF10">
    <property type="entry name" value="GTPASE-ACTIVATING PROTEIN CDGAPR"/>
    <property type="match status" value="1"/>
</dbReference>
<sequence>MHISPTRSVPLTDEDGKSERKASSGTIKSESGVAHLHSHKPTSEVNPASSPARRPSGSVSSSTSTVGGGGMKVKHSAISPPLVGGGPGGGAGAGDQIRFPKLEEYAHFHYDLVEIPSLSVSLCSDDASGCKHSAENLEDSGILFVTVRGTAPKPWLIRRTLENFVTLDKQLHKCIFDRRFSHLEDLNVADLETKSKQVGQRYFASNHSTLEDIFV</sequence>
<protein>
    <recommendedName>
        <fullName evidence="5">PX domain-containing protein</fullName>
    </recommendedName>
</protein>
<evidence type="ECO:0000256" key="1">
    <source>
        <dbReference type="ARBA" id="ARBA00022468"/>
    </source>
</evidence>
<evidence type="ECO:0000313" key="4">
    <source>
        <dbReference type="Proteomes" id="UP001283361"/>
    </source>
</evidence>
<comment type="caution">
    <text evidence="3">The sequence shown here is derived from an EMBL/GenBank/DDBJ whole genome shotgun (WGS) entry which is preliminary data.</text>
</comment>
<accession>A0AAE1ARD4</accession>
<dbReference type="Proteomes" id="UP001283361">
    <property type="component" value="Unassembled WGS sequence"/>
</dbReference>
<evidence type="ECO:0000313" key="3">
    <source>
        <dbReference type="EMBL" id="KAK3791916.1"/>
    </source>
</evidence>
<feature type="region of interest" description="Disordered" evidence="2">
    <location>
        <begin position="1"/>
        <end position="90"/>
    </location>
</feature>